<dbReference type="InterPro" id="IPR041360">
    <property type="entry name" value="ZAP_HTH"/>
</dbReference>
<comment type="caution">
    <text evidence="16">The sequence shown here is derived from an EMBL/GenBank/DDBJ whole genome shotgun (WGS) entry which is preliminary data.</text>
</comment>
<feature type="domain" description="WWE" evidence="14">
    <location>
        <begin position="704"/>
        <end position="791"/>
    </location>
</feature>
<dbReference type="InterPro" id="IPR036388">
    <property type="entry name" value="WH-like_DNA-bd_sf"/>
</dbReference>
<feature type="compositionally biased region" description="Polar residues" evidence="12">
    <location>
        <begin position="534"/>
        <end position="557"/>
    </location>
</feature>
<dbReference type="InterPro" id="IPR000571">
    <property type="entry name" value="Znf_CCCH"/>
</dbReference>
<dbReference type="EMBL" id="RWIC01000036">
    <property type="protein sequence ID" value="TKC52233.1"/>
    <property type="molecule type" value="Genomic_DNA"/>
</dbReference>
<feature type="region of interest" description="Disordered" evidence="12">
    <location>
        <begin position="527"/>
        <end position="557"/>
    </location>
</feature>
<feature type="region of interest" description="Disordered" evidence="12">
    <location>
        <begin position="438"/>
        <end position="457"/>
    </location>
</feature>
<dbReference type="PROSITE" id="PS51059">
    <property type="entry name" value="PARP_CATALYTIC"/>
    <property type="match status" value="1"/>
</dbReference>
<dbReference type="GO" id="GO:0003723">
    <property type="term" value="F:RNA binding"/>
    <property type="evidence" value="ECO:0007669"/>
    <property type="project" value="TreeGrafter"/>
</dbReference>
<keyword evidence="7 11" id="KW-0863">Zinc-finger</keyword>
<dbReference type="GO" id="GO:0003950">
    <property type="term" value="F:NAD+ poly-ADP-ribosyltransferase activity"/>
    <property type="evidence" value="ECO:0007669"/>
    <property type="project" value="InterPro"/>
</dbReference>
<evidence type="ECO:0000313" key="17">
    <source>
        <dbReference type="Proteomes" id="UP000308365"/>
    </source>
</evidence>
<dbReference type="GO" id="GO:0009615">
    <property type="term" value="P:response to virus"/>
    <property type="evidence" value="ECO:0007669"/>
    <property type="project" value="TreeGrafter"/>
</dbReference>
<feature type="zinc finger region" description="C3H1-type" evidence="11">
    <location>
        <begin position="1289"/>
        <end position="1310"/>
    </location>
</feature>
<feature type="region of interest" description="Disordered" evidence="12">
    <location>
        <begin position="1373"/>
        <end position="1394"/>
    </location>
</feature>
<dbReference type="GO" id="GO:1990404">
    <property type="term" value="F:NAD+-protein mono-ADP-ribosyltransferase activity"/>
    <property type="evidence" value="ECO:0007669"/>
    <property type="project" value="TreeGrafter"/>
</dbReference>
<evidence type="ECO:0000256" key="11">
    <source>
        <dbReference type="PROSITE-ProRule" id="PRU00723"/>
    </source>
</evidence>
<comment type="similarity">
    <text evidence="10">Belongs to the ARTD/PARP family.</text>
</comment>
<evidence type="ECO:0000259" key="15">
    <source>
        <dbReference type="PROSITE" id="PS51059"/>
    </source>
</evidence>
<dbReference type="SUPFAM" id="SSF56399">
    <property type="entry name" value="ADP-ribosylation"/>
    <property type="match status" value="1"/>
</dbReference>
<evidence type="ECO:0000256" key="8">
    <source>
        <dbReference type="ARBA" id="ARBA00022833"/>
    </source>
</evidence>
<protein>
    <recommendedName>
        <fullName evidence="18">Poly [ADP-ribose] polymerase</fullName>
    </recommendedName>
</protein>
<keyword evidence="3" id="KW-0963">Cytoplasm</keyword>
<keyword evidence="9" id="KW-0539">Nucleus</keyword>
<feature type="compositionally biased region" description="Low complexity" evidence="12">
    <location>
        <begin position="363"/>
        <end position="374"/>
    </location>
</feature>
<dbReference type="PROSITE" id="PS50918">
    <property type="entry name" value="WWE"/>
    <property type="match status" value="1"/>
</dbReference>
<dbReference type="Pfam" id="PF02825">
    <property type="entry name" value="WWE"/>
    <property type="match status" value="1"/>
</dbReference>
<proteinExistence type="inferred from homology"/>
<dbReference type="Gene3D" id="3.90.228.10">
    <property type="match status" value="1"/>
</dbReference>
<keyword evidence="5 11" id="KW-0479">Metal-binding</keyword>
<accession>A0A4U1FQ32</accession>
<evidence type="ECO:0000259" key="14">
    <source>
        <dbReference type="PROSITE" id="PS50918"/>
    </source>
</evidence>
<dbReference type="SUPFAM" id="SSF117839">
    <property type="entry name" value="WWE domain"/>
    <property type="match status" value="1"/>
</dbReference>
<dbReference type="Pfam" id="PF25261">
    <property type="entry name" value="zf-CCCH_PARP12"/>
    <property type="match status" value="2"/>
</dbReference>
<evidence type="ECO:0000256" key="2">
    <source>
        <dbReference type="ARBA" id="ARBA00004496"/>
    </source>
</evidence>
<evidence type="ECO:0000256" key="9">
    <source>
        <dbReference type="ARBA" id="ARBA00023242"/>
    </source>
</evidence>
<dbReference type="PANTHER" id="PTHR45740:SF8">
    <property type="entry name" value="ZINC FINGER CCCH-TYPE ANTIVIRAL PROTEIN 1"/>
    <property type="match status" value="1"/>
</dbReference>
<keyword evidence="4" id="KW-0597">Phosphoprotein</keyword>
<gene>
    <name evidence="16" type="ORF">EI555_009431</name>
</gene>
<evidence type="ECO:0000256" key="3">
    <source>
        <dbReference type="ARBA" id="ARBA00022490"/>
    </source>
</evidence>
<feature type="region of interest" description="Disordered" evidence="12">
    <location>
        <begin position="342"/>
        <end position="382"/>
    </location>
</feature>
<dbReference type="Gene3D" id="3.30.720.50">
    <property type="match status" value="1"/>
</dbReference>
<dbReference type="Pfam" id="PF00644">
    <property type="entry name" value="PARP"/>
    <property type="match status" value="1"/>
</dbReference>
<dbReference type="InterPro" id="IPR057602">
    <property type="entry name" value="Zfn-CCCH_PARP12"/>
</dbReference>
<dbReference type="GO" id="GO:0032481">
    <property type="term" value="P:positive regulation of type I interferon production"/>
    <property type="evidence" value="ECO:0007669"/>
    <property type="project" value="TreeGrafter"/>
</dbReference>
<dbReference type="PANTHER" id="PTHR45740">
    <property type="entry name" value="POLY [ADP-RIBOSE] POLYMERASE"/>
    <property type="match status" value="1"/>
</dbReference>
<dbReference type="GO" id="GO:0005737">
    <property type="term" value="C:cytoplasm"/>
    <property type="evidence" value="ECO:0007669"/>
    <property type="project" value="UniProtKB-SubCell"/>
</dbReference>
<name>A0A4U1FQ32_MONMO</name>
<evidence type="ECO:0000256" key="1">
    <source>
        <dbReference type="ARBA" id="ARBA00004123"/>
    </source>
</evidence>
<feature type="region of interest" description="Disordered" evidence="12">
    <location>
        <begin position="1348"/>
        <end position="1367"/>
    </location>
</feature>
<evidence type="ECO:0000256" key="6">
    <source>
        <dbReference type="ARBA" id="ARBA00022737"/>
    </source>
</evidence>
<evidence type="ECO:0000256" key="7">
    <source>
        <dbReference type="ARBA" id="ARBA00022771"/>
    </source>
</evidence>
<evidence type="ECO:0000256" key="5">
    <source>
        <dbReference type="ARBA" id="ARBA00022723"/>
    </source>
</evidence>
<evidence type="ECO:0008006" key="18">
    <source>
        <dbReference type="Google" id="ProtNLM"/>
    </source>
</evidence>
<reference evidence="17" key="1">
    <citation type="journal article" date="2019" name="IScience">
        <title>Narwhal Genome Reveals Long-Term Low Genetic Diversity despite Current Large Abundance Size.</title>
        <authorList>
            <person name="Westbury M.V."/>
            <person name="Petersen B."/>
            <person name="Garde E."/>
            <person name="Heide-Jorgensen M.P."/>
            <person name="Lorenzen E.D."/>
        </authorList>
    </citation>
    <scope>NUCLEOTIDE SEQUENCE [LARGE SCALE GENOMIC DNA]</scope>
</reference>
<dbReference type="InterPro" id="IPR051712">
    <property type="entry name" value="ARTD-AVP"/>
</dbReference>
<comment type="subcellular location">
    <subcellularLocation>
        <location evidence="2">Cytoplasm</location>
    </subcellularLocation>
    <subcellularLocation>
        <location evidence="1">Nucleus</location>
    </subcellularLocation>
</comment>
<organism evidence="16 17">
    <name type="scientific">Monodon monoceros</name>
    <name type="common">Narwhal</name>
    <name type="synonym">Ceratodon monodon</name>
    <dbReference type="NCBI Taxonomy" id="40151"/>
    <lineage>
        <taxon>Eukaryota</taxon>
        <taxon>Metazoa</taxon>
        <taxon>Chordata</taxon>
        <taxon>Craniata</taxon>
        <taxon>Vertebrata</taxon>
        <taxon>Euteleostomi</taxon>
        <taxon>Mammalia</taxon>
        <taxon>Eutheria</taxon>
        <taxon>Laurasiatheria</taxon>
        <taxon>Artiodactyla</taxon>
        <taxon>Whippomorpha</taxon>
        <taxon>Cetacea</taxon>
        <taxon>Odontoceti</taxon>
        <taxon>Monodontidae</taxon>
        <taxon>Monodon</taxon>
    </lineage>
</organism>
<dbReference type="Pfam" id="PF18606">
    <property type="entry name" value="HTH_53"/>
    <property type="match status" value="2"/>
</dbReference>
<dbReference type="GO" id="GO:0005634">
    <property type="term" value="C:nucleus"/>
    <property type="evidence" value="ECO:0007669"/>
    <property type="project" value="UniProtKB-SubCell"/>
</dbReference>
<dbReference type="Proteomes" id="UP000308365">
    <property type="component" value="Unassembled WGS sequence"/>
</dbReference>
<feature type="compositionally biased region" description="Low complexity" evidence="12">
    <location>
        <begin position="1045"/>
        <end position="1059"/>
    </location>
</feature>
<dbReference type="Gene3D" id="1.10.10.10">
    <property type="entry name" value="Winged helix-like DNA-binding domain superfamily/Winged helix DNA-binding domain"/>
    <property type="match status" value="2"/>
</dbReference>
<feature type="region of interest" description="Disordered" evidence="12">
    <location>
        <begin position="1044"/>
        <end position="1071"/>
    </location>
</feature>
<feature type="domain" description="PARP catalytic" evidence="15">
    <location>
        <begin position="832"/>
        <end position="1031"/>
    </location>
</feature>
<dbReference type="SMART" id="SM00356">
    <property type="entry name" value="ZnF_C3H1"/>
    <property type="match status" value="2"/>
</dbReference>
<dbReference type="GO" id="GO:0008270">
    <property type="term" value="F:zinc ion binding"/>
    <property type="evidence" value="ECO:0007669"/>
    <property type="project" value="UniProtKB-KW"/>
</dbReference>
<evidence type="ECO:0000256" key="12">
    <source>
        <dbReference type="SAM" id="MobiDB-lite"/>
    </source>
</evidence>
<evidence type="ECO:0000256" key="4">
    <source>
        <dbReference type="ARBA" id="ARBA00022553"/>
    </source>
</evidence>
<feature type="domain" description="C3H1-type" evidence="13">
    <location>
        <begin position="1289"/>
        <end position="1310"/>
    </location>
</feature>
<evidence type="ECO:0000313" key="16">
    <source>
        <dbReference type="EMBL" id="TKC52233.1"/>
    </source>
</evidence>
<evidence type="ECO:0000256" key="10">
    <source>
        <dbReference type="ARBA" id="ARBA00024347"/>
    </source>
</evidence>
<dbReference type="InterPro" id="IPR037197">
    <property type="entry name" value="WWE_dom_sf"/>
</dbReference>
<dbReference type="Pfam" id="PF23466">
    <property type="entry name" value="WWE_4"/>
    <property type="match status" value="1"/>
</dbReference>
<dbReference type="InterPro" id="IPR012317">
    <property type="entry name" value="Poly(ADP-ribose)pol_cat_dom"/>
</dbReference>
<keyword evidence="6" id="KW-0677">Repeat</keyword>
<keyword evidence="8 11" id="KW-0862">Zinc</keyword>
<sequence length="1394" mass="154587">MADPGVCCFITKILCAQGGRMALEALLDEMQLSEAQLCEVLEEAGPDRFVVLETGGKEGVIRSVVATTRARVCRRKFCNKPCGNLHLCKLNLLGRCHYSQSERNLCKYSHEVLSEDNFKVLKNHALSGLNKEELAVLLLQNDPFFMPEICKNYKGEGGRQICNQQPPCERLHVCEHFTRGNCGYANCFRSHNLMDRKVLAIMREHGLSSRVVQNIQDICNSRHRQKKPSGDAAYRGRSKSRDRGSGDSLPSAAASAQRSCPPSPDPTGRGSPLDDGPVKDLAHKFTHLGSQECPPPSSGSSAASNLGGTGHGGASQRFAENGSPEDLFYGNHSNTYVTFDSTSAPKWKGPASWQNDQDTSRESLFSSSQAVSFSPLGSPQIPETITTRKSTAILSSDCVNTEGRRGNQDSQHFPLFNNNVDDMATDATSVRLLNYKTTASRQREKSLPRGQDTGVTRSHLQPAGQMTAADDGATAFVNGKHTEKTFWASLSTVPPNGSSKVIDETTDVGKTDATSFGLTSAVSGEKDVLRSESQRLTSQVLPTHGETTAPTQSSTHSAQGPSFYTFLKQQSCSLGDPWSELCSNACSPCQRDYNKGSGWALYSVSDVASTECSTRDEHGSNEICLDHLYKGCQLKRCNKVHFHLPYRWQMLLANTWMDLPLMEDIEKAFCDPQVCTISIGNYKISFQKMTCDYNPIRRLSTPSSVTMPAGSLFTTKWIWYWRNGYDKWVQYGEKKDNEQISNIDSSYLESLFLSCHRGIVPFQAGSQNYELSFQGMIQTNIASKTQKDIVRRPTFVSYWDVEQVKCGQVHQQVRTQPEPFTSVFSLQRDTCTSSSNGYVVLGFYFLLFEINNDSLEYAKVSQHFKASMKNFKIEKIRKIRNAKLLKAFERKKKEMKRDEQILFCAVRRTHVESICANNFDWVIHGIHDTKYGKGNYFTKDAINSHKNCLCDPKNIVMFVARVLVGGFIEGHKAYMSPPLQYDSCVDTRLNPSVFVIFQKDQIYPEYVIEYTETDKACVSPKSFIIPGLNDQGAFSTLPGEGWTQAPGPASLRRGPRAAAPRPPSPRPAPGTGFVVVDVTGRSVPASDFRTRSRAATMAEPTVCSFLTKVLCAHGGRMFLQDLRGHVELSEARLRDVLRQAGPDRFLLQEVEVREDPWDAEAEVAAGAGGGGGPSAWRVVAVSSARLCARYQRGECQACDQLHLCRRHMMGKCPNRDCWSTCALSHDIHIPVNIQVLKNQGLFGLNEAQLRILLLQNDPCLLPEVCLLYNKGEALYGYCNLKDKCNKFHVCKSFVRGECRLPKCKRSHQLIHATSLQLLQDQGSNIPSVVNFQIIATYRHMKLHKTLENKDNSASSAEHSQGLEKQGVRVARAAEAGPLVSGPAESAKKPCAGKP</sequence>
<dbReference type="InterPro" id="IPR004170">
    <property type="entry name" value="WWE_dom"/>
</dbReference>
<feature type="region of interest" description="Disordered" evidence="12">
    <location>
        <begin position="219"/>
        <end position="326"/>
    </location>
</feature>
<dbReference type="InterPro" id="IPR040954">
    <property type="entry name" value="Znf-CCCH_8"/>
</dbReference>
<dbReference type="GO" id="GO:0061014">
    <property type="term" value="P:positive regulation of mRNA catabolic process"/>
    <property type="evidence" value="ECO:0007669"/>
    <property type="project" value="TreeGrafter"/>
</dbReference>
<dbReference type="CDD" id="cd01439">
    <property type="entry name" value="TCCD_inducible_PARP_like"/>
    <property type="match status" value="1"/>
</dbReference>
<dbReference type="PROSITE" id="PS50103">
    <property type="entry name" value="ZF_C3H1"/>
    <property type="match status" value="1"/>
</dbReference>
<evidence type="ECO:0000259" key="13">
    <source>
        <dbReference type="PROSITE" id="PS50103"/>
    </source>
</evidence>
<dbReference type="Pfam" id="PF18633">
    <property type="entry name" value="zf-CCCH_8"/>
    <property type="match status" value="1"/>
</dbReference>